<comment type="caution">
    <text evidence="9">The sequence shown here is derived from an EMBL/GenBank/DDBJ whole genome shotgun (WGS) entry which is preliminary data.</text>
</comment>
<protein>
    <recommendedName>
        <fullName evidence="4 7">Alpha-amylase</fullName>
        <ecNumber evidence="4 7">3.2.1.1</ecNumber>
    </recommendedName>
</protein>
<evidence type="ECO:0000256" key="7">
    <source>
        <dbReference type="RuleBase" id="RU361134"/>
    </source>
</evidence>
<keyword evidence="7" id="KW-0378">Hydrolase</keyword>
<dbReference type="Gene3D" id="2.60.40.10">
    <property type="entry name" value="Immunoglobulins"/>
    <property type="match status" value="1"/>
</dbReference>
<gene>
    <name evidence="9" type="ORF">CCMP2556_LOCUS44150</name>
</gene>
<evidence type="ECO:0000256" key="2">
    <source>
        <dbReference type="ARBA" id="ARBA00001913"/>
    </source>
</evidence>
<dbReference type="SMART" id="SM00642">
    <property type="entry name" value="Aamy"/>
    <property type="match status" value="1"/>
</dbReference>
<proteinExistence type="inferred from homology"/>
<dbReference type="PANTHER" id="PTHR10357">
    <property type="entry name" value="ALPHA-AMYLASE FAMILY MEMBER"/>
    <property type="match status" value="1"/>
</dbReference>
<dbReference type="InterPro" id="IPR017853">
    <property type="entry name" value="GH"/>
</dbReference>
<evidence type="ECO:0000256" key="5">
    <source>
        <dbReference type="ARBA" id="ARBA00022837"/>
    </source>
</evidence>
<keyword evidence="10" id="KW-1185">Reference proteome</keyword>
<accession>A0ABP0QV47</accession>
<name>A0ABP0QV47_9DINO</name>
<organism evidence="9 10">
    <name type="scientific">Durusdinium trenchii</name>
    <dbReference type="NCBI Taxonomy" id="1381693"/>
    <lineage>
        <taxon>Eukaryota</taxon>
        <taxon>Sar</taxon>
        <taxon>Alveolata</taxon>
        <taxon>Dinophyceae</taxon>
        <taxon>Suessiales</taxon>
        <taxon>Symbiodiniaceae</taxon>
        <taxon>Durusdinium</taxon>
    </lineage>
</organism>
<dbReference type="EC" id="3.2.1.1" evidence="4 7"/>
<dbReference type="PRINTS" id="PR00110">
    <property type="entry name" value="ALPHAAMYLASE"/>
</dbReference>
<dbReference type="InterPro" id="IPR002044">
    <property type="entry name" value="CBM20"/>
</dbReference>
<reference evidence="9 10" key="1">
    <citation type="submission" date="2024-02" db="EMBL/GenBank/DDBJ databases">
        <authorList>
            <person name="Chen Y."/>
            <person name="Shah S."/>
            <person name="Dougan E. K."/>
            <person name="Thang M."/>
            <person name="Chan C."/>
        </authorList>
    </citation>
    <scope>NUCLEOTIDE SEQUENCE [LARGE SCALE GENOMIC DNA]</scope>
</reference>
<comment type="catalytic activity">
    <reaction evidence="1 7">
        <text>Endohydrolysis of (1-&gt;4)-alpha-D-glucosidic linkages in polysaccharides containing three or more (1-&gt;4)-alpha-linked D-glucose units.</text>
        <dbReference type="EC" id="3.2.1.1"/>
    </reaction>
</comment>
<dbReference type="SUPFAM" id="SSF49452">
    <property type="entry name" value="Starch-binding domain-like"/>
    <property type="match status" value="1"/>
</dbReference>
<dbReference type="InterPro" id="IPR013783">
    <property type="entry name" value="Ig-like_fold"/>
</dbReference>
<dbReference type="EMBL" id="CAXAMN010025040">
    <property type="protein sequence ID" value="CAK9092177.1"/>
    <property type="molecule type" value="Genomic_DNA"/>
</dbReference>
<dbReference type="Gene3D" id="3.20.20.80">
    <property type="entry name" value="Glycosidases"/>
    <property type="match status" value="1"/>
</dbReference>
<dbReference type="InterPro" id="IPR006047">
    <property type="entry name" value="GH13_cat_dom"/>
</dbReference>
<evidence type="ECO:0000259" key="8">
    <source>
        <dbReference type="SMART" id="SM00642"/>
    </source>
</evidence>
<comment type="cofactor">
    <cofactor evidence="2">
        <name>Ca(2+)</name>
        <dbReference type="ChEBI" id="CHEBI:29108"/>
    </cofactor>
</comment>
<evidence type="ECO:0000256" key="4">
    <source>
        <dbReference type="ARBA" id="ARBA00012595"/>
    </source>
</evidence>
<evidence type="ECO:0000313" key="9">
    <source>
        <dbReference type="EMBL" id="CAK9092177.1"/>
    </source>
</evidence>
<comment type="similarity">
    <text evidence="3 6">Belongs to the glycosyl hydrolase 13 family.</text>
</comment>
<dbReference type="Proteomes" id="UP001642484">
    <property type="component" value="Unassembled WGS sequence"/>
</dbReference>
<evidence type="ECO:0000256" key="1">
    <source>
        <dbReference type="ARBA" id="ARBA00000548"/>
    </source>
</evidence>
<sequence length="723" mass="79195">MPMRTPQPAVLAVCHPPAAVKPPVAAATAATEPTLELSATHSVVGGGDKGLLVRQGASLSSAELAERLQRGATIRELELQAQRMHYQKVTGSGPTSGWISTQLKGTDLLQPLAAPLAPDGAARPRGGVRVDHGRSPRAAEASAQPGAVCCLVGELPVLGGWDPKRAVKFSKKTVEKGATVWTGTFEGVKVPPGQPFKCCILHEASNTYVWEEAGPMHSWPASDEIQEFEAGVPAHTAPGHGAPGVWPPKVTLPKVEAAARTLGEGIDQWIPWKPPASCGAVEAPRTIFHAFHWPFKLVLERLKDIADMGFDAVQISPAQKSKHGHEWWARYQPEDYGKIEGLGSWEELKELCRRADELKLRVIGDVVFNHMLVVGSCHEWRQAQANPARLKQLQERLVRETSMRLEDFQWPWFEMSGEHWDNENRYEGWGSGEWSELRYCERVVAAQQKHLRLLLDAGVRGIRFDAVKHLRPAHLEEHLQLLRKEKVFAYGEVLSVDETMHQEYMALSCPSTDFPLTVFMYRALSEGTVAAQEGVSGAAARVAKATGLKSAKRFPTSALSGDSVRFARNHDTVMNPGLYYGLGGSCVEAMGLWAWLLALHDGSVLVFPEDLQNQECGSMICRALRFRNQLRAATSSEVCLRYERGASARPALLLVVLRGPRLLGAAVVNLRGEPVEVPSLPLEPGITGTFRPESGELLELDDTGRFLKPLVVPGRDAQFLVAV</sequence>
<keyword evidence="7" id="KW-0119">Carbohydrate metabolism</keyword>
<dbReference type="Pfam" id="PF00686">
    <property type="entry name" value="CBM_20"/>
    <property type="match status" value="1"/>
</dbReference>
<evidence type="ECO:0000256" key="6">
    <source>
        <dbReference type="RuleBase" id="RU003615"/>
    </source>
</evidence>
<feature type="domain" description="Glycosyl hydrolase family 13 catalytic" evidence="8">
    <location>
        <begin position="285"/>
        <end position="631"/>
    </location>
</feature>
<dbReference type="Pfam" id="PF00128">
    <property type="entry name" value="Alpha-amylase"/>
    <property type="match status" value="1"/>
</dbReference>
<dbReference type="InterPro" id="IPR013784">
    <property type="entry name" value="Carb-bd-like_fold"/>
</dbReference>
<evidence type="ECO:0000313" key="10">
    <source>
        <dbReference type="Proteomes" id="UP001642484"/>
    </source>
</evidence>
<keyword evidence="7" id="KW-0326">Glycosidase</keyword>
<dbReference type="InterPro" id="IPR006046">
    <property type="entry name" value="Alpha_amylase"/>
</dbReference>
<keyword evidence="5" id="KW-0106">Calcium</keyword>
<evidence type="ECO:0000256" key="3">
    <source>
        <dbReference type="ARBA" id="ARBA00008061"/>
    </source>
</evidence>
<dbReference type="SUPFAM" id="SSF51445">
    <property type="entry name" value="(Trans)glycosidases"/>
    <property type="match status" value="1"/>
</dbReference>